<keyword evidence="2" id="KW-1185">Reference proteome</keyword>
<proteinExistence type="predicted"/>
<organism evidence="1 2">
    <name type="scientific">Gluconobacter wancherniae NBRC 103581</name>
    <dbReference type="NCBI Taxonomy" id="656744"/>
    <lineage>
        <taxon>Bacteria</taxon>
        <taxon>Pseudomonadati</taxon>
        <taxon>Pseudomonadota</taxon>
        <taxon>Alphaproteobacteria</taxon>
        <taxon>Acetobacterales</taxon>
        <taxon>Acetobacteraceae</taxon>
        <taxon>Gluconobacter</taxon>
    </lineage>
</organism>
<evidence type="ECO:0000313" key="1">
    <source>
        <dbReference type="EMBL" id="GEK93758.1"/>
    </source>
</evidence>
<comment type="caution">
    <text evidence="1">The sequence shown here is derived from an EMBL/GenBank/DDBJ whole genome shotgun (WGS) entry which is preliminary data.</text>
</comment>
<protein>
    <recommendedName>
        <fullName evidence="3">Phage protein</fullName>
    </recommendedName>
</protein>
<reference evidence="1 2" key="1">
    <citation type="submission" date="2019-07" db="EMBL/GenBank/DDBJ databases">
        <title>Whole genome shotgun sequence of Gluconobacter wancherniae NBRC 103581.</title>
        <authorList>
            <person name="Hosoyama A."/>
            <person name="Uohara A."/>
            <person name="Ohji S."/>
            <person name="Ichikawa N."/>
        </authorList>
    </citation>
    <scope>NUCLEOTIDE SEQUENCE [LARGE SCALE GENOMIC DNA]</scope>
    <source>
        <strain evidence="1 2">NBRC 103581</strain>
    </source>
</reference>
<evidence type="ECO:0008006" key="3">
    <source>
        <dbReference type="Google" id="ProtNLM"/>
    </source>
</evidence>
<name>A0A511AZZ0_9PROT</name>
<dbReference type="Proteomes" id="UP000321230">
    <property type="component" value="Unassembled WGS sequence"/>
</dbReference>
<sequence length="358" mass="40388">MSVRRPEIRALVAGNVISGFYVKNFEVNSSRYEACDVASVVFAIDTTKIDNSGTLWFEQDTTENISFVLEMRDAVVAASEWERFFDGQVDHVQYFPDKGLLEIECRDALAFLMDLRVQDSWINHTGEELLRVLIEAAGLTAQIDFPPESASIMTGQFWQIEHKRLSLLSHHRFQTAADVAFMISRDAGCDLYADGKTIVCSPVLSSDGNQAIVHDVRGTVLSRSFGRDLQADRGFVVHVASWDSRQRSATEIYYDGNSFSSTGPQDQRSVHGFRLPGRRLEDLKRFAVGKYARIAAHVRSGYVRLPGRSELRPRDFLRLGDGYWENPLAIDQVISRFSLEEGFLQELVLRNRGEVPVA</sequence>
<evidence type="ECO:0000313" key="2">
    <source>
        <dbReference type="Proteomes" id="UP000321230"/>
    </source>
</evidence>
<accession>A0A511AZZ0</accession>
<dbReference type="AlphaFoldDB" id="A0A511AZZ0"/>
<dbReference type="SUPFAM" id="SSF69279">
    <property type="entry name" value="Phage tail proteins"/>
    <property type="match status" value="1"/>
</dbReference>
<dbReference type="RefSeq" id="WP_146795847.1">
    <property type="nucleotide sequence ID" value="NZ_BARC01000003.1"/>
</dbReference>
<dbReference type="OrthoDB" id="7280432at2"/>
<gene>
    <name evidence="1" type="ORF">GWA01_15280</name>
</gene>
<dbReference type="EMBL" id="BJUZ01000002">
    <property type="protein sequence ID" value="GEK93758.1"/>
    <property type="molecule type" value="Genomic_DNA"/>
</dbReference>